<sequence length="314" mass="36199">PHFDDHRHEDIKGLTTVSYVFLLKKKTLKMSLTVFIIRHGERVDAVDPNFRYTSPTPYDTPLTPKGKRQAKRTGAYIHDIQLETVVTEINRQRKVEYVIYTSPLLRTVETAIGIAEGIVSNRPNSPIDSVQFRIEPAVVDWHYQSYYRKAIPNSIIESRIKELRLLIKQDQDTEDQQQPQLGFKIDLEYEPILTELPAYPEGIMDALARCGNAFEKITSPFIERLHQDPSKDIVLIIVTHGWCFNAIQSACSKSSSWVEVRYCAVTRARWIPKNENSEDIYDIEKDAPDDNNSAGKWILDIIANIEHLKTLKYE</sequence>
<evidence type="ECO:0000313" key="2">
    <source>
        <dbReference type="Proteomes" id="UP000789702"/>
    </source>
</evidence>
<accession>A0ACA9Q001</accession>
<reference evidence="1" key="1">
    <citation type="submission" date="2021-06" db="EMBL/GenBank/DDBJ databases">
        <authorList>
            <person name="Kallberg Y."/>
            <person name="Tangrot J."/>
            <person name="Rosling A."/>
        </authorList>
    </citation>
    <scope>NUCLEOTIDE SEQUENCE</scope>
    <source>
        <strain evidence="1">IL203A</strain>
    </source>
</reference>
<gene>
    <name evidence="1" type="ORF">DHETER_LOCUS13502</name>
</gene>
<keyword evidence="2" id="KW-1185">Reference proteome</keyword>
<dbReference type="Proteomes" id="UP000789702">
    <property type="component" value="Unassembled WGS sequence"/>
</dbReference>
<dbReference type="EMBL" id="CAJVPU010037246">
    <property type="protein sequence ID" value="CAG8732052.1"/>
    <property type="molecule type" value="Genomic_DNA"/>
</dbReference>
<proteinExistence type="predicted"/>
<comment type="caution">
    <text evidence="1">The sequence shown here is derived from an EMBL/GenBank/DDBJ whole genome shotgun (WGS) entry which is preliminary data.</text>
</comment>
<protein>
    <submittedName>
        <fullName evidence="1">14342_t:CDS:1</fullName>
    </submittedName>
</protein>
<organism evidence="1 2">
    <name type="scientific">Dentiscutata heterogama</name>
    <dbReference type="NCBI Taxonomy" id="1316150"/>
    <lineage>
        <taxon>Eukaryota</taxon>
        <taxon>Fungi</taxon>
        <taxon>Fungi incertae sedis</taxon>
        <taxon>Mucoromycota</taxon>
        <taxon>Glomeromycotina</taxon>
        <taxon>Glomeromycetes</taxon>
        <taxon>Diversisporales</taxon>
        <taxon>Gigasporaceae</taxon>
        <taxon>Dentiscutata</taxon>
    </lineage>
</organism>
<feature type="non-terminal residue" evidence="1">
    <location>
        <position position="1"/>
    </location>
</feature>
<name>A0ACA9Q001_9GLOM</name>
<evidence type="ECO:0000313" key="1">
    <source>
        <dbReference type="EMBL" id="CAG8732052.1"/>
    </source>
</evidence>